<dbReference type="RefSeq" id="WP_218143661.1">
    <property type="nucleotide sequence ID" value="NZ_CP024845.1"/>
</dbReference>
<organism evidence="2 3">
    <name type="scientific">Halohasta litchfieldiae</name>
    <dbReference type="NCBI Taxonomy" id="1073996"/>
    <lineage>
        <taxon>Archaea</taxon>
        <taxon>Methanobacteriati</taxon>
        <taxon>Methanobacteriota</taxon>
        <taxon>Stenosarchaea group</taxon>
        <taxon>Halobacteria</taxon>
        <taxon>Halobacteriales</taxon>
        <taxon>Haloferacaceae</taxon>
        <taxon>Halohasta</taxon>
    </lineage>
</organism>
<dbReference type="GeneID" id="35001120"/>
<sequence length="119" mass="13267">MANTGTDDEDNIEVEETDQGSRELGVEFGELDDELEAHEYPTRVDTLVEEYGDHELELPNGEESFREVLNPYTEEPDQQFNDAEEVRQAVLSMVGNGAVGETGYSDRGVDSEADDTQSF</sequence>
<evidence type="ECO:0000256" key="1">
    <source>
        <dbReference type="SAM" id="MobiDB-lite"/>
    </source>
</evidence>
<reference evidence="2 3" key="1">
    <citation type="submission" date="2016-10" db="EMBL/GenBank/DDBJ databases">
        <authorList>
            <person name="de Groot N.N."/>
        </authorList>
    </citation>
    <scope>NUCLEOTIDE SEQUENCE [LARGE SCALE GENOMIC DNA]</scope>
    <source>
        <strain evidence="2 3">DSM 22187</strain>
    </source>
</reference>
<dbReference type="KEGG" id="hae:halTADL_0294"/>
<dbReference type="EMBL" id="FNYR01000009">
    <property type="protein sequence ID" value="SEI85551.1"/>
    <property type="molecule type" value="Genomic_DNA"/>
</dbReference>
<evidence type="ECO:0000313" key="3">
    <source>
        <dbReference type="Proteomes" id="UP000198888"/>
    </source>
</evidence>
<evidence type="ECO:0008006" key="4">
    <source>
        <dbReference type="Google" id="ProtNLM"/>
    </source>
</evidence>
<accession>A0A1H6TZU7</accession>
<dbReference type="InterPro" id="IPR043899">
    <property type="entry name" value="DUF5789"/>
</dbReference>
<dbReference type="Proteomes" id="UP000198888">
    <property type="component" value="Unassembled WGS sequence"/>
</dbReference>
<feature type="compositionally biased region" description="Acidic residues" evidence="1">
    <location>
        <begin position="1"/>
        <end position="18"/>
    </location>
</feature>
<dbReference type="AlphaFoldDB" id="A0A1H6TZU7"/>
<dbReference type="Pfam" id="PF19102">
    <property type="entry name" value="DUF5789"/>
    <property type="match status" value="1"/>
</dbReference>
<feature type="region of interest" description="Disordered" evidence="1">
    <location>
        <begin position="1"/>
        <end position="24"/>
    </location>
</feature>
<name>A0A1H6TZU7_9EURY</name>
<protein>
    <recommendedName>
        <fullName evidence="4">DUF2795 domain-containing protein</fullName>
    </recommendedName>
</protein>
<dbReference type="OrthoDB" id="166188at2157"/>
<accession>A0A2H4PYC1</accession>
<keyword evidence="3" id="KW-1185">Reference proteome</keyword>
<feature type="region of interest" description="Disordered" evidence="1">
    <location>
        <begin position="97"/>
        <end position="119"/>
    </location>
</feature>
<evidence type="ECO:0000313" key="2">
    <source>
        <dbReference type="EMBL" id="SEI85551.1"/>
    </source>
</evidence>
<gene>
    <name evidence="2" type="ORF">SAMN05444271_109115</name>
</gene>
<proteinExistence type="predicted"/>